<dbReference type="Proteomes" id="UP001422759">
    <property type="component" value="Unassembled WGS sequence"/>
</dbReference>
<dbReference type="EMBL" id="BAAANT010000027">
    <property type="protein sequence ID" value="GAA2149947.1"/>
    <property type="molecule type" value="Genomic_DNA"/>
</dbReference>
<name>A0ABP5LMH8_9ACTN</name>
<proteinExistence type="predicted"/>
<sequence>MLNSVGHQLTEQQLTNINVEFAIHQSAQKLAEQQPGNAGRSPVTRQPARVLARFCGGSFKCFGHVKAPFDKTVGVSQSGLRMGP</sequence>
<gene>
    <name evidence="1" type="ORF">GCM10009760_43740</name>
</gene>
<organism evidence="1 2">
    <name type="scientific">Kitasatospora kazusensis</name>
    <dbReference type="NCBI Taxonomy" id="407974"/>
    <lineage>
        <taxon>Bacteria</taxon>
        <taxon>Bacillati</taxon>
        <taxon>Actinomycetota</taxon>
        <taxon>Actinomycetes</taxon>
        <taxon>Kitasatosporales</taxon>
        <taxon>Streptomycetaceae</taxon>
        <taxon>Kitasatospora</taxon>
    </lineage>
</organism>
<evidence type="ECO:0000313" key="1">
    <source>
        <dbReference type="EMBL" id="GAA2149947.1"/>
    </source>
</evidence>
<evidence type="ECO:0000313" key="2">
    <source>
        <dbReference type="Proteomes" id="UP001422759"/>
    </source>
</evidence>
<accession>A0ABP5LMH8</accession>
<comment type="caution">
    <text evidence="1">The sequence shown here is derived from an EMBL/GenBank/DDBJ whole genome shotgun (WGS) entry which is preliminary data.</text>
</comment>
<keyword evidence="2" id="KW-1185">Reference proteome</keyword>
<reference evidence="2" key="1">
    <citation type="journal article" date="2019" name="Int. J. Syst. Evol. Microbiol.">
        <title>The Global Catalogue of Microorganisms (GCM) 10K type strain sequencing project: providing services to taxonomists for standard genome sequencing and annotation.</title>
        <authorList>
            <consortium name="The Broad Institute Genomics Platform"/>
            <consortium name="The Broad Institute Genome Sequencing Center for Infectious Disease"/>
            <person name="Wu L."/>
            <person name="Ma J."/>
        </authorList>
    </citation>
    <scope>NUCLEOTIDE SEQUENCE [LARGE SCALE GENOMIC DNA]</scope>
    <source>
        <strain evidence="2">JCM 14560</strain>
    </source>
</reference>
<protein>
    <submittedName>
        <fullName evidence="1">Uncharacterized protein</fullName>
    </submittedName>
</protein>